<protein>
    <submittedName>
        <fullName evidence="1">Uncharacterized protein</fullName>
    </submittedName>
</protein>
<dbReference type="GeneID" id="54403606"/>
<dbReference type="PANTHER" id="PTHR38846:SF1">
    <property type="entry name" value="C3H1-TYPE DOMAIN-CONTAINING PROTEIN"/>
    <property type="match status" value="1"/>
</dbReference>
<keyword evidence="2" id="KW-1185">Reference proteome</keyword>
<dbReference type="AlphaFoldDB" id="A0A6A6AMV5"/>
<dbReference type="RefSeq" id="XP_033527699.1">
    <property type="nucleotide sequence ID" value="XM_033663174.1"/>
</dbReference>
<proteinExistence type="predicted"/>
<evidence type="ECO:0000313" key="2">
    <source>
        <dbReference type="Proteomes" id="UP000799771"/>
    </source>
</evidence>
<organism evidence="1 2">
    <name type="scientific">Dothidotthia symphoricarpi CBS 119687</name>
    <dbReference type="NCBI Taxonomy" id="1392245"/>
    <lineage>
        <taxon>Eukaryota</taxon>
        <taxon>Fungi</taxon>
        <taxon>Dikarya</taxon>
        <taxon>Ascomycota</taxon>
        <taxon>Pezizomycotina</taxon>
        <taxon>Dothideomycetes</taxon>
        <taxon>Pleosporomycetidae</taxon>
        <taxon>Pleosporales</taxon>
        <taxon>Dothidotthiaceae</taxon>
        <taxon>Dothidotthia</taxon>
    </lineage>
</organism>
<accession>A0A6A6AMV5</accession>
<reference evidence="1" key="1">
    <citation type="journal article" date="2020" name="Stud. Mycol.">
        <title>101 Dothideomycetes genomes: a test case for predicting lifestyles and emergence of pathogens.</title>
        <authorList>
            <person name="Haridas S."/>
            <person name="Albert R."/>
            <person name="Binder M."/>
            <person name="Bloem J."/>
            <person name="Labutti K."/>
            <person name="Salamov A."/>
            <person name="Andreopoulos B."/>
            <person name="Baker S."/>
            <person name="Barry K."/>
            <person name="Bills G."/>
            <person name="Bluhm B."/>
            <person name="Cannon C."/>
            <person name="Castanera R."/>
            <person name="Culley D."/>
            <person name="Daum C."/>
            <person name="Ezra D."/>
            <person name="Gonzalez J."/>
            <person name="Henrissat B."/>
            <person name="Kuo A."/>
            <person name="Liang C."/>
            <person name="Lipzen A."/>
            <person name="Lutzoni F."/>
            <person name="Magnuson J."/>
            <person name="Mondo S."/>
            <person name="Nolan M."/>
            <person name="Ohm R."/>
            <person name="Pangilinan J."/>
            <person name="Park H.-J."/>
            <person name="Ramirez L."/>
            <person name="Alfaro M."/>
            <person name="Sun H."/>
            <person name="Tritt A."/>
            <person name="Yoshinaga Y."/>
            <person name="Zwiers L.-H."/>
            <person name="Turgeon B."/>
            <person name="Goodwin S."/>
            <person name="Spatafora J."/>
            <person name="Crous P."/>
            <person name="Grigoriev I."/>
        </authorList>
    </citation>
    <scope>NUCLEOTIDE SEQUENCE</scope>
    <source>
        <strain evidence="1">CBS 119687</strain>
    </source>
</reference>
<sequence length="253" mass="28645">MEFSAVPAPDLVDRMRRLSVGSDTSEAFSVISSVLSVHSLESMSGGVMVDQEPEILQPTNNDDLPALATRMRSMDINHSTESTTNAPTSPLPVVEAPIIPRTAPASDTTCSPYWFRFSGFVPNPTVTFKNEFVRLAKHQSWDEEMRRTQKVEALMAEVNFYYGTCMNRLESWQELCSEVRIEKIPTSITQCKKALKSVYVNLFNVIDHRRNPEFKVKVCGSYAEFVKYTRNGRTFPRACAKQGGFIKVFLRRI</sequence>
<evidence type="ECO:0000313" key="1">
    <source>
        <dbReference type="EMBL" id="KAF2133312.1"/>
    </source>
</evidence>
<dbReference type="OrthoDB" id="6105938at2759"/>
<dbReference type="Proteomes" id="UP000799771">
    <property type="component" value="Unassembled WGS sequence"/>
</dbReference>
<name>A0A6A6AMV5_9PLEO</name>
<dbReference type="PANTHER" id="PTHR38846">
    <property type="entry name" value="C3H1-TYPE DOMAIN-CONTAINING PROTEIN"/>
    <property type="match status" value="1"/>
</dbReference>
<dbReference type="EMBL" id="ML977499">
    <property type="protein sequence ID" value="KAF2133312.1"/>
    <property type="molecule type" value="Genomic_DNA"/>
</dbReference>
<gene>
    <name evidence="1" type="ORF">P153DRAFT_282093</name>
</gene>